<dbReference type="EMBL" id="ATMT01000028">
    <property type="protein sequence ID" value="EPY07894.1"/>
    <property type="molecule type" value="Genomic_DNA"/>
</dbReference>
<evidence type="ECO:0000313" key="2">
    <source>
        <dbReference type="EMBL" id="EPY07894.1"/>
    </source>
</evidence>
<keyword evidence="1" id="KW-0521">NADP</keyword>
<dbReference type="GO" id="GO:0008218">
    <property type="term" value="P:bioluminescence"/>
    <property type="evidence" value="ECO:0007669"/>
    <property type="project" value="InterPro"/>
</dbReference>
<sequence length="420" mass="48585">MRITEESKVFILAPVKENDSIENRISNLVKMQPLEPFESVILEFISELSRRILSNNLYRRYPELIALAFWMRKSHLKNLEEQYLEMRRGRLLVPRGVVLHFAPSNVDSIFIYSWFISLLVGNSNIVRVSQQRGEQINILIDLLSDLLSEENFKVIQDRTAIITYPHNEDITRFLSENCNTRVIWGGDETIKRIRSVPLRANATEMVFADKYSLSAIDARALLELSNTELNQIAQNFYNDAYWFDQMACSSPRLIIWSGVEIEIERAKALFWDTVEQIVSEKQEKLNPSVGMTKLVTGYQYSAKGFFNRLSTNSTQGTYRADLKSLDLPFREIHCGGGFFLESHVENILEMVDFVDIKDQTLSVFGFSEEELRKLVQVVRGRGIDRIVSIGQSLNFDNVWDGYNLFENFSKEITIKLQSKE</sequence>
<proteinExistence type="predicted"/>
<accession>S9ST60</accession>
<dbReference type="SUPFAM" id="SSF53720">
    <property type="entry name" value="ALDH-like"/>
    <property type="match status" value="1"/>
</dbReference>
<dbReference type="Proteomes" id="UP000015344">
    <property type="component" value="Unassembled WGS sequence"/>
</dbReference>
<dbReference type="RefSeq" id="WP_021258799.1">
    <property type="nucleotide sequence ID" value="NZ_ATMT01000028.1"/>
</dbReference>
<dbReference type="AlphaFoldDB" id="S9ST60"/>
<dbReference type="GO" id="GO:0003995">
    <property type="term" value="F:acyl-CoA dehydrogenase activity"/>
    <property type="evidence" value="ECO:0007669"/>
    <property type="project" value="InterPro"/>
</dbReference>
<organism evidence="2 3">
    <name type="scientific">Paenibacillus alvei TS-15</name>
    <dbReference type="NCBI Taxonomy" id="1117108"/>
    <lineage>
        <taxon>Bacteria</taxon>
        <taxon>Bacillati</taxon>
        <taxon>Bacillota</taxon>
        <taxon>Bacilli</taxon>
        <taxon>Bacillales</taxon>
        <taxon>Paenibacillaceae</taxon>
        <taxon>Paenibacillus</taxon>
    </lineage>
</organism>
<dbReference type="eggNOG" id="COG1012">
    <property type="taxonomic scope" value="Bacteria"/>
</dbReference>
<evidence type="ECO:0000256" key="1">
    <source>
        <dbReference type="ARBA" id="ARBA00022857"/>
    </source>
</evidence>
<dbReference type="InterPro" id="IPR008670">
    <property type="entry name" value="CoA_reduct_LuxC"/>
</dbReference>
<name>S9ST60_PAEAL</name>
<dbReference type="Pfam" id="PF05893">
    <property type="entry name" value="LuxC"/>
    <property type="match status" value="1"/>
</dbReference>
<reference evidence="2 3" key="1">
    <citation type="submission" date="2013-05" db="EMBL/GenBank/DDBJ databases">
        <authorList>
            <person name="Strain E.A."/>
            <person name="Brown E."/>
            <person name="Allard M.W."/>
            <person name="Luo Y.L."/>
        </authorList>
    </citation>
    <scope>NUCLEOTIDE SEQUENCE [LARGE SCALE GENOMIC DNA]</scope>
    <source>
        <strain evidence="2 3">TS-15</strain>
    </source>
</reference>
<dbReference type="PATRIC" id="fig|1117108.3.peg.1359"/>
<evidence type="ECO:0000313" key="3">
    <source>
        <dbReference type="Proteomes" id="UP000015344"/>
    </source>
</evidence>
<dbReference type="InterPro" id="IPR016161">
    <property type="entry name" value="Ald_DH/histidinol_DH"/>
</dbReference>
<protein>
    <recommendedName>
        <fullName evidence="4">Long-chain-fatty-acyl-CoA reductase</fullName>
    </recommendedName>
</protein>
<evidence type="ECO:0008006" key="4">
    <source>
        <dbReference type="Google" id="ProtNLM"/>
    </source>
</evidence>
<comment type="caution">
    <text evidence="2">The sequence shown here is derived from an EMBL/GenBank/DDBJ whole genome shotgun (WGS) entry which is preliminary data.</text>
</comment>
<gene>
    <name evidence="2" type="ORF">PAALTS15_06609</name>
</gene>